<evidence type="ECO:0000313" key="1">
    <source>
        <dbReference type="EMBL" id="OAI23097.1"/>
    </source>
</evidence>
<dbReference type="EMBL" id="LUUL01000109">
    <property type="protein sequence ID" value="OAI23097.1"/>
    <property type="molecule type" value="Genomic_DNA"/>
</dbReference>
<sequence>MSESIQIGAANIASLQIKFDLSGKLLRSGGDGWEQYSYWDEGWQTSWSGSAMRALEANGFGQWVFNSFGTVNVPLWDNTNIEHHKSYFSALIPVVNGSASFEISLLSATEANFFYTGAEGGIYDITADSTLSLLGIYAYDSNGNLLNSSLLSAGINELKGQSGASYSLLAAPVPDPESYVLMLSGLGFLGSMMRRRQSIAA</sequence>
<evidence type="ECO:0000313" key="2">
    <source>
        <dbReference type="Proteomes" id="UP000077734"/>
    </source>
</evidence>
<organism evidence="1 2">
    <name type="scientific">Methylomonas koyamae</name>
    <dbReference type="NCBI Taxonomy" id="702114"/>
    <lineage>
        <taxon>Bacteria</taxon>
        <taxon>Pseudomonadati</taxon>
        <taxon>Pseudomonadota</taxon>
        <taxon>Gammaproteobacteria</taxon>
        <taxon>Methylococcales</taxon>
        <taxon>Methylococcaceae</taxon>
        <taxon>Methylomonas</taxon>
    </lineage>
</organism>
<comment type="caution">
    <text evidence="1">The sequence shown here is derived from an EMBL/GenBank/DDBJ whole genome shotgun (WGS) entry which is preliminary data.</text>
</comment>
<name>A0AA91I3X7_9GAMM</name>
<evidence type="ECO:0008006" key="3">
    <source>
        <dbReference type="Google" id="ProtNLM"/>
    </source>
</evidence>
<reference evidence="1 2" key="1">
    <citation type="submission" date="2016-03" db="EMBL/GenBank/DDBJ databases">
        <authorList>
            <person name="Heylen K."/>
            <person name="De Vos P."/>
            <person name="Vekeman B."/>
        </authorList>
    </citation>
    <scope>NUCLEOTIDE SEQUENCE [LARGE SCALE GENOMIC DNA]</scope>
    <source>
        <strain evidence="1 2">R-49807</strain>
    </source>
</reference>
<dbReference type="AlphaFoldDB" id="A0AA91I3X7"/>
<dbReference type="Proteomes" id="UP000077734">
    <property type="component" value="Unassembled WGS sequence"/>
</dbReference>
<proteinExistence type="predicted"/>
<keyword evidence="2" id="KW-1185">Reference proteome</keyword>
<accession>A0AA91I3X7</accession>
<gene>
    <name evidence="1" type="ORF">A1356_18355</name>
</gene>
<protein>
    <recommendedName>
        <fullName evidence="3">PEP-CTERM protein-sorting domain-containing protein</fullName>
    </recommendedName>
</protein>